<reference evidence="6" key="1">
    <citation type="submission" date="2020-10" db="EMBL/GenBank/DDBJ databases">
        <authorList>
            <person name="Gilroy R."/>
        </authorList>
    </citation>
    <scope>NUCLEOTIDE SEQUENCE</scope>
    <source>
        <strain evidence="6">4920</strain>
    </source>
</reference>
<dbReference type="Proteomes" id="UP000886743">
    <property type="component" value="Unassembled WGS sequence"/>
</dbReference>
<keyword evidence="1 5" id="KW-0328">Glycosyltransferase</keyword>
<keyword evidence="4 5" id="KW-0961">Cell wall biogenesis/degradation</keyword>
<comment type="caution">
    <text evidence="6">The sequence shown here is derived from an EMBL/GenBank/DDBJ whole genome shotgun (WGS) entry which is preliminary data.</text>
</comment>
<accession>A0A9D1SZY4</accession>
<dbReference type="NCBIfam" id="TIGR00696">
    <property type="entry name" value="wecG_tagA_cpsF"/>
    <property type="match status" value="1"/>
</dbReference>
<dbReference type="Pfam" id="PF03808">
    <property type="entry name" value="Glyco_tran_WecG"/>
    <property type="match status" value="1"/>
</dbReference>
<keyword evidence="2 5" id="KW-0808">Transferase</keyword>
<reference evidence="6" key="2">
    <citation type="journal article" date="2021" name="PeerJ">
        <title>Extensive microbial diversity within the chicken gut microbiome revealed by metagenomics and culture.</title>
        <authorList>
            <person name="Gilroy R."/>
            <person name="Ravi A."/>
            <person name="Getino M."/>
            <person name="Pursley I."/>
            <person name="Horton D.L."/>
            <person name="Alikhan N.F."/>
            <person name="Baker D."/>
            <person name="Gharbi K."/>
            <person name="Hall N."/>
            <person name="Watson M."/>
            <person name="Adriaenssens E.M."/>
            <person name="Foster-Nyarko E."/>
            <person name="Jarju S."/>
            <person name="Secka A."/>
            <person name="Antonio M."/>
            <person name="Oren A."/>
            <person name="Chaudhuri R.R."/>
            <person name="La Ragione R."/>
            <person name="Hildebrand F."/>
            <person name="Pallen M.J."/>
        </authorList>
    </citation>
    <scope>NUCLEOTIDE SEQUENCE</scope>
    <source>
        <strain evidence="6">4920</strain>
    </source>
</reference>
<dbReference type="CDD" id="cd06533">
    <property type="entry name" value="Glyco_transf_WecG_TagA"/>
    <property type="match status" value="1"/>
</dbReference>
<dbReference type="InterPro" id="IPR004629">
    <property type="entry name" value="WecG_TagA_CpsF"/>
</dbReference>
<comment type="catalytic activity">
    <reaction evidence="5">
        <text>UDP-N-acetyl-alpha-D-mannosamine + N-acetyl-alpha-D-glucosaminyl-di-trans,octa-cis-undecaprenyl diphosphate = N-acetyl-beta-D-mannosaminyl-(1-&gt;4)-N-acetyl-alpha-D-glucosaminyl di-trans,octa-cis-undecaprenyl diphosphate + UDP + H(+)</text>
        <dbReference type="Rhea" id="RHEA:16053"/>
        <dbReference type="ChEBI" id="CHEBI:15378"/>
        <dbReference type="ChEBI" id="CHEBI:58223"/>
        <dbReference type="ChEBI" id="CHEBI:62959"/>
        <dbReference type="ChEBI" id="CHEBI:68623"/>
        <dbReference type="ChEBI" id="CHEBI:132210"/>
        <dbReference type="EC" id="2.4.1.187"/>
    </reaction>
</comment>
<dbReference type="PANTHER" id="PTHR34136:SF1">
    <property type="entry name" value="UDP-N-ACETYL-D-MANNOSAMINURONIC ACID TRANSFERASE"/>
    <property type="match status" value="1"/>
</dbReference>
<evidence type="ECO:0000256" key="2">
    <source>
        <dbReference type="ARBA" id="ARBA00022679"/>
    </source>
</evidence>
<dbReference type="HAMAP" id="MF_02070">
    <property type="entry name" value="TagA_TarA"/>
    <property type="match status" value="1"/>
</dbReference>
<evidence type="ECO:0000256" key="5">
    <source>
        <dbReference type="HAMAP-Rule" id="MF_02070"/>
    </source>
</evidence>
<dbReference type="GO" id="GO:0071555">
    <property type="term" value="P:cell wall organization"/>
    <property type="evidence" value="ECO:0007669"/>
    <property type="project" value="UniProtKB-KW"/>
</dbReference>
<evidence type="ECO:0000256" key="1">
    <source>
        <dbReference type="ARBA" id="ARBA00022676"/>
    </source>
</evidence>
<evidence type="ECO:0000256" key="3">
    <source>
        <dbReference type="ARBA" id="ARBA00022944"/>
    </source>
</evidence>
<dbReference type="EC" id="2.4.1.187" evidence="5"/>
<keyword evidence="3 5" id="KW-0777">Teichoic acid biosynthesis</keyword>
<evidence type="ECO:0000256" key="4">
    <source>
        <dbReference type="ARBA" id="ARBA00023316"/>
    </source>
</evidence>
<evidence type="ECO:0000313" key="6">
    <source>
        <dbReference type="EMBL" id="HIV02141.1"/>
    </source>
</evidence>
<sequence>MGDTVNILGVQVSTKTMAETVDTLLGYLDEERVHCVFTPNSEIIYMAYKDPQFAQLLNSADLNTADGIGVVYASRILGQPLRERVAGFDLMNRLLERAAPSRRRVFLFGSKPGVAEEAADKLTQLYPGLVICGTRDGYFKEEQTPEIVGQINAAQPDILLVCLGAPKQEKWIADNRKRLNVRIVLGAGGSLDVLAGRVERAPESWQRLGLEWAYRLKKEPKRIGRMMALPRFGLTVLLKGRKYR</sequence>
<proteinExistence type="inferred from homology"/>
<comment type="function">
    <text evidence="5">Catalyzes the conversion of GlcNAc-PP-undecaprenol into ManNAc-GlcNAc-PP-undecaprenol, the first committed lipid intermediate in the de novo synthesis of teichoic acid.</text>
</comment>
<comment type="similarity">
    <text evidence="5">Belongs to the glycosyltransferase 26 family. TagA/TarA subfamily.</text>
</comment>
<dbReference type="GO" id="GO:0019350">
    <property type="term" value="P:teichoic acid biosynthetic process"/>
    <property type="evidence" value="ECO:0007669"/>
    <property type="project" value="UniProtKB-UniRule"/>
</dbReference>
<dbReference type="InterPro" id="IPR034714">
    <property type="entry name" value="TagA_TarA"/>
</dbReference>
<dbReference type="EMBL" id="DVOF01000031">
    <property type="protein sequence ID" value="HIV02141.1"/>
    <property type="molecule type" value="Genomic_DNA"/>
</dbReference>
<evidence type="ECO:0000313" key="7">
    <source>
        <dbReference type="Proteomes" id="UP000886743"/>
    </source>
</evidence>
<name>A0A9D1SZY4_9FIRM</name>
<dbReference type="AlphaFoldDB" id="A0A9D1SZY4"/>
<protein>
    <recommendedName>
        <fullName evidence="5">N-acetylglucosaminyldiphosphoundecaprenol N-acetyl-beta-D-mannosaminyltransferase</fullName>
        <ecNumber evidence="5">2.4.1.187</ecNumber>
    </recommendedName>
    <alternativeName>
        <fullName evidence="5">N-acetylmannosaminyltransferase</fullName>
    </alternativeName>
    <alternativeName>
        <fullName evidence="5">UDP-N-acetylmannosamine transferase</fullName>
    </alternativeName>
    <alternativeName>
        <fullName evidence="5">UDP-N-acetylmannosamine:N-acetylglucosaminyl pyrophosphorylundecaprenol N-acetylmannosaminyltransferase</fullName>
    </alternativeName>
</protein>
<comment type="pathway">
    <text evidence="5">Cell wall biogenesis; teichoic acid biosynthesis.</text>
</comment>
<organism evidence="6 7">
    <name type="scientific">Candidatus Aphodoplasma excrementigallinarum</name>
    <dbReference type="NCBI Taxonomy" id="2840673"/>
    <lineage>
        <taxon>Bacteria</taxon>
        <taxon>Bacillati</taxon>
        <taxon>Bacillota</taxon>
        <taxon>Clostridia</taxon>
        <taxon>Eubacteriales</taxon>
        <taxon>Candidatus Aphodoplasma</taxon>
    </lineage>
</organism>
<dbReference type="GO" id="GO:0047244">
    <property type="term" value="F:N-acetylglucosaminyldiphosphoundecaprenol N-acetyl-beta-D-mannosaminyltransferase activity"/>
    <property type="evidence" value="ECO:0007669"/>
    <property type="project" value="UniProtKB-UniRule"/>
</dbReference>
<dbReference type="PANTHER" id="PTHR34136">
    <property type="match status" value="1"/>
</dbReference>
<gene>
    <name evidence="6" type="ORF">IAC74_01100</name>
</gene>